<dbReference type="EMBL" id="BMFC01000010">
    <property type="protein sequence ID" value="GGC13488.1"/>
    <property type="molecule type" value="Genomic_DNA"/>
</dbReference>
<feature type="domain" description="Mce/MlaD" evidence="8">
    <location>
        <begin position="50"/>
        <end position="135"/>
    </location>
</feature>
<reference evidence="10" key="1">
    <citation type="journal article" date="2019" name="Int. J. Syst. Evol. Microbiol.">
        <title>The Global Catalogue of Microorganisms (GCM) 10K type strain sequencing project: providing services to taxonomists for standard genome sequencing and annotation.</title>
        <authorList>
            <consortium name="The Broad Institute Genomics Platform"/>
            <consortium name="The Broad Institute Genome Sequencing Center for Infectious Disease"/>
            <person name="Wu L."/>
            <person name="Ma J."/>
        </authorList>
    </citation>
    <scope>NUCLEOTIDE SEQUENCE [LARGE SCALE GENOMIC DNA]</scope>
    <source>
        <strain evidence="10">CGMCC 1.12478</strain>
    </source>
</reference>
<proteinExistence type="predicted"/>
<evidence type="ECO:0000259" key="8">
    <source>
        <dbReference type="Pfam" id="PF02470"/>
    </source>
</evidence>
<organism evidence="9 10">
    <name type="scientific">Marivita lacus</name>
    <dbReference type="NCBI Taxonomy" id="1323742"/>
    <lineage>
        <taxon>Bacteria</taxon>
        <taxon>Pseudomonadati</taxon>
        <taxon>Pseudomonadota</taxon>
        <taxon>Alphaproteobacteria</taxon>
        <taxon>Rhodobacterales</taxon>
        <taxon>Roseobacteraceae</taxon>
        <taxon>Marivita</taxon>
    </lineage>
</organism>
<accession>A0ABQ1KWM4</accession>
<dbReference type="RefSeq" id="WP_188483118.1">
    <property type="nucleotide sequence ID" value="NZ_BMFC01000010.1"/>
</dbReference>
<evidence type="ECO:0000256" key="4">
    <source>
        <dbReference type="ARBA" id="ARBA00022692"/>
    </source>
</evidence>
<keyword evidence="10" id="KW-1185">Reference proteome</keyword>
<keyword evidence="6 7" id="KW-0472">Membrane</keyword>
<evidence type="ECO:0000256" key="5">
    <source>
        <dbReference type="ARBA" id="ARBA00022989"/>
    </source>
</evidence>
<keyword evidence="4 7" id="KW-0812">Transmembrane</keyword>
<keyword evidence="3" id="KW-0997">Cell inner membrane</keyword>
<comment type="caution">
    <text evidence="9">The sequence shown here is derived from an EMBL/GenBank/DDBJ whole genome shotgun (WGS) entry which is preliminary data.</text>
</comment>
<comment type="subcellular location">
    <subcellularLocation>
        <location evidence="1">Cell inner membrane</location>
    </subcellularLocation>
</comment>
<dbReference type="PANTHER" id="PTHR30462:SF0">
    <property type="entry name" value="INTERMEMBRANE TRANSPORT PROTEIN YEBT"/>
    <property type="match status" value="1"/>
</dbReference>
<keyword evidence="5 7" id="KW-1133">Transmembrane helix</keyword>
<dbReference type="InterPro" id="IPR051800">
    <property type="entry name" value="PqiA-PqiB_transport"/>
</dbReference>
<feature type="domain" description="Mce/MlaD" evidence="8">
    <location>
        <begin position="164"/>
        <end position="220"/>
    </location>
</feature>
<feature type="domain" description="Mce/MlaD" evidence="8">
    <location>
        <begin position="294"/>
        <end position="393"/>
    </location>
</feature>
<gene>
    <name evidence="9" type="primary">pqiB</name>
    <name evidence="9" type="ORF">GCM10011363_32670</name>
</gene>
<dbReference type="PANTHER" id="PTHR30462">
    <property type="entry name" value="INTERMEMBRANE TRANSPORT PROTEIN PQIB-RELATED"/>
    <property type="match status" value="1"/>
</dbReference>
<dbReference type="Pfam" id="PF02470">
    <property type="entry name" value="MlaD"/>
    <property type="match status" value="3"/>
</dbReference>
<dbReference type="InterPro" id="IPR003399">
    <property type="entry name" value="Mce/MlaD"/>
</dbReference>
<protein>
    <submittedName>
        <fullName evidence="9">Paraquat-inducible protein B</fullName>
    </submittedName>
</protein>
<sequence length="817" mass="87074">MSDPTPGDMKVTPRKTSIWRNLSFVWVVPFLALAVSLGIAWQSFADRGALIEVSFENASGVVAGETTVRYREVVVGTVEDVRFTEDLNRVVVAVRVDNDVAPYIDAEAMFWVVRPEVSARGISGLSTVLSGVYIEGAWDNVPGDPAQSFVGSDTPPLNQPGRPGQRITLATDDGTTISYGSPVLFRGVEVGRLETPRLSADGRTVLVDAFIDAPHDSRLTMATRFWDTSGFELSFGASGFSVDFDSLASLVTGGVSFDNVYENGEPLPPGYVFTLYDEESVARRNTLVRGPSQGVPFTIQFSESVEGLEAGDDVTYQGLEVGVVTDIRSRILETQSGPELLLLVGVSIDPQRMGLPTDAGAEETVEFFRFAVESGMRARLATESLLSSDLRVELVVLDDAVPTTLREVEGEPPRLPSVESNLSDFTATAEGVLERINALPIEEVMQQAINLMNAVEQLARNEDLQRVPGSTVALLEDTRALVGNEAIQAIPAQIETAVNDLTALVAEVREGGAVASLNSALASLDEAMVGINEASKTAPALTRNLARLTEEDIPAVLAELQGVAQTAQDLKLDELVASATATLNSVDALIAQEAVQGIPAAVTAAIEDVRSIVAEVREEGAVEALGSSLRNLDRAMADISVASQDAPALTANLRQITETDIPELLAEIESVARTAKDLELQALVDSATSTLNRVDALVGSEETLELPGTLNDALTEMRLALVELREGGVVENLNATLQSASDAAGSVAESVEDLPQLTARLERLVAETETVITSYGARSDFNTQTLSALRDVQNAAKAISELARAIERSPNSLIFGR</sequence>
<evidence type="ECO:0000313" key="10">
    <source>
        <dbReference type="Proteomes" id="UP000645462"/>
    </source>
</evidence>
<evidence type="ECO:0000313" key="9">
    <source>
        <dbReference type="EMBL" id="GGC13488.1"/>
    </source>
</evidence>
<dbReference type="Proteomes" id="UP000645462">
    <property type="component" value="Unassembled WGS sequence"/>
</dbReference>
<feature type="transmembrane region" description="Helical" evidence="7">
    <location>
        <begin position="21"/>
        <end position="41"/>
    </location>
</feature>
<evidence type="ECO:0000256" key="1">
    <source>
        <dbReference type="ARBA" id="ARBA00004533"/>
    </source>
</evidence>
<evidence type="ECO:0000256" key="7">
    <source>
        <dbReference type="SAM" id="Phobius"/>
    </source>
</evidence>
<name>A0ABQ1KWM4_9RHOB</name>
<evidence type="ECO:0000256" key="3">
    <source>
        <dbReference type="ARBA" id="ARBA00022519"/>
    </source>
</evidence>
<evidence type="ECO:0000256" key="2">
    <source>
        <dbReference type="ARBA" id="ARBA00022475"/>
    </source>
</evidence>
<keyword evidence="2" id="KW-1003">Cell membrane</keyword>
<evidence type="ECO:0000256" key="6">
    <source>
        <dbReference type="ARBA" id="ARBA00023136"/>
    </source>
</evidence>